<evidence type="ECO:0000256" key="1">
    <source>
        <dbReference type="SAM" id="MobiDB-lite"/>
    </source>
</evidence>
<accession>A0AAF0U828</accession>
<name>A0AAF0U828_SOLVR</name>
<evidence type="ECO:0000313" key="3">
    <source>
        <dbReference type="Proteomes" id="UP001234989"/>
    </source>
</evidence>
<dbReference type="Proteomes" id="UP001234989">
    <property type="component" value="Chromosome 8"/>
</dbReference>
<evidence type="ECO:0000313" key="2">
    <source>
        <dbReference type="EMBL" id="WMV41198.1"/>
    </source>
</evidence>
<gene>
    <name evidence="2" type="ORF">MTR67_034583</name>
</gene>
<dbReference type="EMBL" id="CP133619">
    <property type="protein sequence ID" value="WMV41198.1"/>
    <property type="molecule type" value="Genomic_DNA"/>
</dbReference>
<organism evidence="2 3">
    <name type="scientific">Solanum verrucosum</name>
    <dbReference type="NCBI Taxonomy" id="315347"/>
    <lineage>
        <taxon>Eukaryota</taxon>
        <taxon>Viridiplantae</taxon>
        <taxon>Streptophyta</taxon>
        <taxon>Embryophyta</taxon>
        <taxon>Tracheophyta</taxon>
        <taxon>Spermatophyta</taxon>
        <taxon>Magnoliopsida</taxon>
        <taxon>eudicotyledons</taxon>
        <taxon>Gunneridae</taxon>
        <taxon>Pentapetalae</taxon>
        <taxon>asterids</taxon>
        <taxon>lamiids</taxon>
        <taxon>Solanales</taxon>
        <taxon>Solanaceae</taxon>
        <taxon>Solanoideae</taxon>
        <taxon>Solaneae</taxon>
        <taxon>Solanum</taxon>
    </lineage>
</organism>
<proteinExistence type="predicted"/>
<feature type="compositionally biased region" description="Basic residues" evidence="1">
    <location>
        <begin position="86"/>
        <end position="95"/>
    </location>
</feature>
<sequence length="95" mass="10253">MAKGNDHLRCCMTCPNNAKDVWQGLGVNLRAQPVGDGCVQRVREALWAACGSVANVGRPDVRGGLLYRTLDPPSRSPCGKTSSRMSNRRTHSKAS</sequence>
<keyword evidence="3" id="KW-1185">Reference proteome</keyword>
<feature type="region of interest" description="Disordered" evidence="1">
    <location>
        <begin position="72"/>
        <end position="95"/>
    </location>
</feature>
<protein>
    <submittedName>
        <fullName evidence="2">Uncharacterized protein</fullName>
    </submittedName>
</protein>
<dbReference type="AlphaFoldDB" id="A0AAF0U828"/>
<reference evidence="2" key="1">
    <citation type="submission" date="2023-08" db="EMBL/GenBank/DDBJ databases">
        <title>A de novo genome assembly of Solanum verrucosum Schlechtendal, a Mexican diploid species geographically isolated from the other diploid A-genome species in potato relatives.</title>
        <authorList>
            <person name="Hosaka K."/>
        </authorList>
    </citation>
    <scope>NUCLEOTIDE SEQUENCE</scope>
    <source>
        <tissue evidence="2">Young leaves</tissue>
    </source>
</reference>